<keyword evidence="2" id="KW-1185">Reference proteome</keyword>
<dbReference type="AlphaFoldDB" id="A0A1R3I5Y6"/>
<dbReference type="Gramene" id="OMO77980">
    <property type="protein sequence ID" value="OMO77980"/>
    <property type="gene ID" value="CCACVL1_14721"/>
</dbReference>
<gene>
    <name evidence="1" type="ORF">CCACVL1_14721</name>
</gene>
<evidence type="ECO:0000313" key="1">
    <source>
        <dbReference type="EMBL" id="OMO77980.1"/>
    </source>
</evidence>
<comment type="caution">
    <text evidence="1">The sequence shown here is derived from an EMBL/GenBank/DDBJ whole genome shotgun (WGS) entry which is preliminary data.</text>
</comment>
<reference evidence="1 2" key="1">
    <citation type="submission" date="2013-09" db="EMBL/GenBank/DDBJ databases">
        <title>Corchorus capsularis genome sequencing.</title>
        <authorList>
            <person name="Alam M."/>
            <person name="Haque M.S."/>
            <person name="Islam M.S."/>
            <person name="Emdad E.M."/>
            <person name="Islam M.M."/>
            <person name="Ahmed B."/>
            <person name="Halim A."/>
            <person name="Hossen Q.M.M."/>
            <person name="Hossain M.Z."/>
            <person name="Ahmed R."/>
            <person name="Khan M.M."/>
            <person name="Islam R."/>
            <person name="Rashid M.M."/>
            <person name="Khan S.A."/>
            <person name="Rahman M.S."/>
            <person name="Alam M."/>
        </authorList>
    </citation>
    <scope>NUCLEOTIDE SEQUENCE [LARGE SCALE GENOMIC DNA]</scope>
    <source>
        <strain evidence="2">cv. CVL-1</strain>
        <tissue evidence="1">Whole seedling</tissue>
    </source>
</reference>
<sequence length="40" mass="4339">IHSKHYLILGLGKFSVDKPKRWFAAAKAGAPMAMLVSLQG</sequence>
<dbReference type="EMBL" id="AWWV01010637">
    <property type="protein sequence ID" value="OMO77980.1"/>
    <property type="molecule type" value="Genomic_DNA"/>
</dbReference>
<feature type="non-terminal residue" evidence="1">
    <location>
        <position position="1"/>
    </location>
</feature>
<evidence type="ECO:0000313" key="2">
    <source>
        <dbReference type="Proteomes" id="UP000188268"/>
    </source>
</evidence>
<name>A0A1R3I5Y6_COCAP</name>
<protein>
    <submittedName>
        <fullName evidence="1">Uncharacterized protein</fullName>
    </submittedName>
</protein>
<dbReference type="Proteomes" id="UP000188268">
    <property type="component" value="Unassembled WGS sequence"/>
</dbReference>
<organism evidence="1 2">
    <name type="scientific">Corchorus capsularis</name>
    <name type="common">Jute</name>
    <dbReference type="NCBI Taxonomy" id="210143"/>
    <lineage>
        <taxon>Eukaryota</taxon>
        <taxon>Viridiplantae</taxon>
        <taxon>Streptophyta</taxon>
        <taxon>Embryophyta</taxon>
        <taxon>Tracheophyta</taxon>
        <taxon>Spermatophyta</taxon>
        <taxon>Magnoliopsida</taxon>
        <taxon>eudicotyledons</taxon>
        <taxon>Gunneridae</taxon>
        <taxon>Pentapetalae</taxon>
        <taxon>rosids</taxon>
        <taxon>malvids</taxon>
        <taxon>Malvales</taxon>
        <taxon>Malvaceae</taxon>
        <taxon>Grewioideae</taxon>
        <taxon>Apeibeae</taxon>
        <taxon>Corchorus</taxon>
    </lineage>
</organism>
<accession>A0A1R3I5Y6</accession>
<proteinExistence type="predicted"/>